<dbReference type="Proteomes" id="UP000887563">
    <property type="component" value="Unplaced"/>
</dbReference>
<feature type="domain" description="HORMA" evidence="6">
    <location>
        <begin position="23"/>
        <end position="221"/>
    </location>
</feature>
<dbReference type="WBParaSite" id="Minc3s01109g20805">
    <property type="protein sequence ID" value="Minc3s01109g20805"/>
    <property type="gene ID" value="Minc3s01109g20805"/>
</dbReference>
<evidence type="ECO:0000256" key="1">
    <source>
        <dbReference type="ARBA" id="ARBA00004123"/>
    </source>
</evidence>
<evidence type="ECO:0000259" key="6">
    <source>
        <dbReference type="PROSITE" id="PS50815"/>
    </source>
</evidence>
<evidence type="ECO:0000256" key="5">
    <source>
        <dbReference type="ARBA" id="ARBA00023254"/>
    </source>
</evidence>
<accession>A0A914M091</accession>
<keyword evidence="3" id="KW-0158">Chromosome</keyword>
<dbReference type="PANTHER" id="PTHR48225:SF7">
    <property type="entry name" value="MEIOSIS-SPECIFIC PROTEIN HOP1"/>
    <property type="match status" value="1"/>
</dbReference>
<dbReference type="GO" id="GO:0005694">
    <property type="term" value="C:chromosome"/>
    <property type="evidence" value="ECO:0007669"/>
    <property type="project" value="UniProtKB-SubCell"/>
</dbReference>
<evidence type="ECO:0000313" key="8">
    <source>
        <dbReference type="WBParaSite" id="Minc3s01109g20805"/>
    </source>
</evidence>
<keyword evidence="7" id="KW-1185">Reference proteome</keyword>
<reference evidence="8" key="1">
    <citation type="submission" date="2022-11" db="UniProtKB">
        <authorList>
            <consortium name="WormBaseParasite"/>
        </authorList>
    </citation>
    <scope>IDENTIFICATION</scope>
</reference>
<dbReference type="GO" id="GO:0005634">
    <property type="term" value="C:nucleus"/>
    <property type="evidence" value="ECO:0007669"/>
    <property type="project" value="UniProtKB-SubCell"/>
</dbReference>
<dbReference type="Pfam" id="PF02301">
    <property type="entry name" value="HORMA"/>
    <property type="match status" value="1"/>
</dbReference>
<dbReference type="InterPro" id="IPR036570">
    <property type="entry name" value="HORMA_dom_sf"/>
</dbReference>
<dbReference type="Gene3D" id="3.30.900.10">
    <property type="entry name" value="HORMA domain"/>
    <property type="match status" value="1"/>
</dbReference>
<dbReference type="GO" id="GO:0051321">
    <property type="term" value="P:meiotic cell cycle"/>
    <property type="evidence" value="ECO:0007669"/>
    <property type="project" value="UniProtKB-KW"/>
</dbReference>
<evidence type="ECO:0000313" key="7">
    <source>
        <dbReference type="Proteomes" id="UP000887563"/>
    </source>
</evidence>
<dbReference type="InterPro" id="IPR051294">
    <property type="entry name" value="HORMA_MeioticProgression"/>
</dbReference>
<keyword evidence="4" id="KW-0539">Nucleus</keyword>
<dbReference type="AlphaFoldDB" id="A0A914M091"/>
<organism evidence="7 8">
    <name type="scientific">Meloidogyne incognita</name>
    <name type="common">Southern root-knot nematode worm</name>
    <name type="synonym">Oxyuris incognita</name>
    <dbReference type="NCBI Taxonomy" id="6306"/>
    <lineage>
        <taxon>Eukaryota</taxon>
        <taxon>Metazoa</taxon>
        <taxon>Ecdysozoa</taxon>
        <taxon>Nematoda</taxon>
        <taxon>Chromadorea</taxon>
        <taxon>Rhabditida</taxon>
        <taxon>Tylenchina</taxon>
        <taxon>Tylenchomorpha</taxon>
        <taxon>Tylenchoidea</taxon>
        <taxon>Meloidogynidae</taxon>
        <taxon>Meloidogyninae</taxon>
        <taxon>Meloidogyne</taxon>
        <taxon>Meloidogyne incognita group</taxon>
    </lineage>
</organism>
<protein>
    <submittedName>
        <fullName evidence="8">HORMA domain-containing protein</fullName>
    </submittedName>
</protein>
<evidence type="ECO:0000256" key="2">
    <source>
        <dbReference type="ARBA" id="ARBA00004286"/>
    </source>
</evidence>
<evidence type="ECO:0000256" key="4">
    <source>
        <dbReference type="ARBA" id="ARBA00023242"/>
    </source>
</evidence>
<comment type="subcellular location">
    <subcellularLocation>
        <location evidence="2">Chromosome</location>
    </subcellularLocation>
    <subcellularLocation>
        <location evidence="1">Nucleus</location>
    </subcellularLocation>
</comment>
<dbReference type="InterPro" id="IPR003511">
    <property type="entry name" value="HORMA_dom"/>
</dbReference>
<dbReference type="PROSITE" id="PS50815">
    <property type="entry name" value="HORMA"/>
    <property type="match status" value="1"/>
</dbReference>
<sequence length="325" mass="37059">MVQKKSNRNSWETAFPASQQLESDQLRFMARMSYIAIAHYLLYRKIVPSGVYKRRRVSDTIIYCFDSSKRWGQKLSQMMQGLKEAIEKKYVESVLVVINEGEAASEVFIVRFSYGKEHLLSITNEDGHPIISSQYKDEKAFRTQTKHIIKKINTVTKKLSPLNAGVSPELKLTYFPGVPIDYQPPFFEAGNGTYNFVTKPTLYTYGYISSISTVIAFQLKSTYLDQEKINELEDTLYKEAGIVDKQFVDAKDVSGDCFSDDEESPIQQIAESPIQQIVESPIMQVEVPRGEVVFKHTFLEDPKSSKSMRSLLKSPEDQLAYDGAF</sequence>
<dbReference type="PANTHER" id="PTHR48225">
    <property type="entry name" value="HORMA DOMAIN-CONTAINING PROTEIN 1"/>
    <property type="match status" value="1"/>
</dbReference>
<dbReference type="SUPFAM" id="SSF56019">
    <property type="entry name" value="The spindle assembly checkpoint protein mad2"/>
    <property type="match status" value="1"/>
</dbReference>
<keyword evidence="5" id="KW-0469">Meiosis</keyword>
<evidence type="ECO:0000256" key="3">
    <source>
        <dbReference type="ARBA" id="ARBA00022454"/>
    </source>
</evidence>
<name>A0A914M091_MELIC</name>
<proteinExistence type="predicted"/>